<dbReference type="RefSeq" id="WP_132421916.1">
    <property type="nucleotide sequence ID" value="NZ_SMFZ01000001.1"/>
</dbReference>
<accession>A0A4R1HZK4</accession>
<organism evidence="1 2">
    <name type="scientific">Pseudonocardia endophytica</name>
    <dbReference type="NCBI Taxonomy" id="401976"/>
    <lineage>
        <taxon>Bacteria</taxon>
        <taxon>Bacillati</taxon>
        <taxon>Actinomycetota</taxon>
        <taxon>Actinomycetes</taxon>
        <taxon>Pseudonocardiales</taxon>
        <taxon>Pseudonocardiaceae</taxon>
        <taxon>Pseudonocardia</taxon>
    </lineage>
</organism>
<comment type="caution">
    <text evidence="1">The sequence shown here is derived from an EMBL/GenBank/DDBJ whole genome shotgun (WGS) entry which is preliminary data.</text>
</comment>
<dbReference type="OrthoDB" id="3574502at2"/>
<evidence type="ECO:0000313" key="1">
    <source>
        <dbReference type="EMBL" id="TCK25579.1"/>
    </source>
</evidence>
<protein>
    <submittedName>
        <fullName evidence="1">TetR family transcriptional regulator</fullName>
    </submittedName>
</protein>
<gene>
    <name evidence="1" type="ORF">EV378_1392</name>
</gene>
<dbReference type="Gene3D" id="1.10.357.10">
    <property type="entry name" value="Tetracycline Repressor, domain 2"/>
    <property type="match status" value="1"/>
</dbReference>
<sequence length="188" mass="20462">MYRDSPDPRDRLLDAALQQWSDHGWNTVTVTGAAATADVDPDEFREEFPTDIELLCTIFDDSSEERGAAAIEAMDGAADGVSRWRASIESFVTLLEDDPRHAVVLVQAVGSPELQARRRSSYRGFAAVMVSQSTRSSPEPRAHSAAAHFCIGGLTELTLAWMDPSTDVDRDIVVSEASMLFELVMAGG</sequence>
<dbReference type="AlphaFoldDB" id="A0A4R1HZK4"/>
<name>A0A4R1HZK4_PSEEN</name>
<evidence type="ECO:0000313" key="2">
    <source>
        <dbReference type="Proteomes" id="UP000295560"/>
    </source>
</evidence>
<proteinExistence type="predicted"/>
<keyword evidence="2" id="KW-1185">Reference proteome</keyword>
<reference evidence="1 2" key="1">
    <citation type="submission" date="2019-03" db="EMBL/GenBank/DDBJ databases">
        <title>Sequencing the genomes of 1000 actinobacteria strains.</title>
        <authorList>
            <person name="Klenk H.-P."/>
        </authorList>
    </citation>
    <scope>NUCLEOTIDE SEQUENCE [LARGE SCALE GENOMIC DNA]</scope>
    <source>
        <strain evidence="1 2">DSM 44969</strain>
    </source>
</reference>
<dbReference type="EMBL" id="SMFZ01000001">
    <property type="protein sequence ID" value="TCK25579.1"/>
    <property type="molecule type" value="Genomic_DNA"/>
</dbReference>
<dbReference type="Proteomes" id="UP000295560">
    <property type="component" value="Unassembled WGS sequence"/>
</dbReference>
<dbReference type="SUPFAM" id="SSF46689">
    <property type="entry name" value="Homeodomain-like"/>
    <property type="match status" value="1"/>
</dbReference>
<dbReference type="InterPro" id="IPR009057">
    <property type="entry name" value="Homeodomain-like_sf"/>
</dbReference>